<proteinExistence type="predicted"/>
<dbReference type="CDD" id="cd01014">
    <property type="entry name" value="nicotinamidase_related"/>
    <property type="match status" value="1"/>
</dbReference>
<sequence length="208" mass="23180">MIRITFSFLITLLSFANIYCQQKNQEKMKQALIIVDVQNDYFPGGRMELSGSEAAADNVKTILEYCRKSKIEVIHIQHIATSPNSTFFLPETDGAKINAKVAPISNEKIITKHYPNSFRETNLLAYLHEKKITDLIVTGMMTHVCIDATVKTAKDYGFDCTVISDACATKDLDVQGNKVAAKEVQNALLGAMAFYYAELKTTADFIAH</sequence>
<dbReference type="InterPro" id="IPR050272">
    <property type="entry name" value="Isochorismatase-like_hydrls"/>
</dbReference>
<evidence type="ECO:0000256" key="1">
    <source>
        <dbReference type="ARBA" id="ARBA00022801"/>
    </source>
</evidence>
<keyword evidence="1" id="KW-0378">Hydrolase</keyword>
<dbReference type="Gene3D" id="3.40.50.850">
    <property type="entry name" value="Isochorismatase-like"/>
    <property type="match status" value="1"/>
</dbReference>
<dbReference type="EMBL" id="FXTQ01000003">
    <property type="protein sequence ID" value="SMO75788.1"/>
    <property type="molecule type" value="Genomic_DNA"/>
</dbReference>
<evidence type="ECO:0000313" key="4">
    <source>
        <dbReference type="Proteomes" id="UP000319267"/>
    </source>
</evidence>
<protein>
    <submittedName>
        <fullName evidence="3">Nicotinamidase-related amidase</fullName>
    </submittedName>
</protein>
<keyword evidence="4" id="KW-1185">Reference proteome</keyword>
<dbReference type="Pfam" id="PF00857">
    <property type="entry name" value="Isochorismatase"/>
    <property type="match status" value="1"/>
</dbReference>
<dbReference type="PANTHER" id="PTHR43540:SF1">
    <property type="entry name" value="ISOCHORISMATASE HYDROLASE"/>
    <property type="match status" value="1"/>
</dbReference>
<feature type="domain" description="Isochorismatase-like" evidence="2">
    <location>
        <begin position="31"/>
        <end position="173"/>
    </location>
</feature>
<evidence type="ECO:0000259" key="2">
    <source>
        <dbReference type="Pfam" id="PF00857"/>
    </source>
</evidence>
<evidence type="ECO:0000313" key="3">
    <source>
        <dbReference type="EMBL" id="SMO75788.1"/>
    </source>
</evidence>
<dbReference type="SUPFAM" id="SSF52499">
    <property type="entry name" value="Isochorismatase-like hydrolases"/>
    <property type="match status" value="1"/>
</dbReference>
<dbReference type="GO" id="GO:0016787">
    <property type="term" value="F:hydrolase activity"/>
    <property type="evidence" value="ECO:0007669"/>
    <property type="project" value="UniProtKB-KW"/>
</dbReference>
<dbReference type="InterPro" id="IPR036380">
    <property type="entry name" value="Isochorismatase-like_sf"/>
</dbReference>
<name>A0A521DW08_9FLAO</name>
<dbReference type="AlphaFoldDB" id="A0A521DW08"/>
<dbReference type="Proteomes" id="UP000319267">
    <property type="component" value="Unassembled WGS sequence"/>
</dbReference>
<dbReference type="InterPro" id="IPR000868">
    <property type="entry name" value="Isochorismatase-like_dom"/>
</dbReference>
<dbReference type="PANTHER" id="PTHR43540">
    <property type="entry name" value="PEROXYUREIDOACRYLATE/UREIDOACRYLATE AMIDOHYDROLASE-RELATED"/>
    <property type="match status" value="1"/>
</dbReference>
<gene>
    <name evidence="3" type="ORF">SAMN06265220_103540</name>
</gene>
<reference evidence="3 4" key="1">
    <citation type="submission" date="2017-05" db="EMBL/GenBank/DDBJ databases">
        <authorList>
            <person name="Varghese N."/>
            <person name="Submissions S."/>
        </authorList>
    </citation>
    <scope>NUCLEOTIDE SEQUENCE [LARGE SCALE GENOMIC DNA]</scope>
    <source>
        <strain evidence="3 4">DSM 29982</strain>
    </source>
</reference>
<organism evidence="3 4">
    <name type="scientific">Flavobacterium nitrogenifigens</name>
    <dbReference type="NCBI Taxonomy" id="1617283"/>
    <lineage>
        <taxon>Bacteria</taxon>
        <taxon>Pseudomonadati</taxon>
        <taxon>Bacteroidota</taxon>
        <taxon>Flavobacteriia</taxon>
        <taxon>Flavobacteriales</taxon>
        <taxon>Flavobacteriaceae</taxon>
        <taxon>Flavobacterium</taxon>
    </lineage>
</organism>
<accession>A0A521DW08</accession>